<name>A0A915B9E3_PARUN</name>
<proteinExistence type="predicted"/>
<dbReference type="AlphaFoldDB" id="A0A915B9E3"/>
<sequence length="108" mass="12064">HRMAQTVQIPRCKESIPVNMIIGYQRSYSFSHQSVRIVVIRISSTNCLGRKTFLAPISAEVALSAPRCGRSEILPSPPSPSCYPLRLIAVDFIEASFKKKPYYISSCC</sequence>
<reference evidence="2" key="1">
    <citation type="submission" date="2022-11" db="UniProtKB">
        <authorList>
            <consortium name="WormBaseParasite"/>
        </authorList>
    </citation>
    <scope>IDENTIFICATION</scope>
</reference>
<evidence type="ECO:0000313" key="2">
    <source>
        <dbReference type="WBParaSite" id="PgR031_g058_t01"/>
    </source>
</evidence>
<accession>A0A915B9E3</accession>
<evidence type="ECO:0000313" key="1">
    <source>
        <dbReference type="Proteomes" id="UP000887569"/>
    </source>
</evidence>
<dbReference type="Proteomes" id="UP000887569">
    <property type="component" value="Unplaced"/>
</dbReference>
<keyword evidence="1" id="KW-1185">Reference proteome</keyword>
<organism evidence="1 2">
    <name type="scientific">Parascaris univalens</name>
    <name type="common">Nematode worm</name>
    <dbReference type="NCBI Taxonomy" id="6257"/>
    <lineage>
        <taxon>Eukaryota</taxon>
        <taxon>Metazoa</taxon>
        <taxon>Ecdysozoa</taxon>
        <taxon>Nematoda</taxon>
        <taxon>Chromadorea</taxon>
        <taxon>Rhabditida</taxon>
        <taxon>Spirurina</taxon>
        <taxon>Ascaridomorpha</taxon>
        <taxon>Ascaridoidea</taxon>
        <taxon>Ascarididae</taxon>
        <taxon>Parascaris</taxon>
    </lineage>
</organism>
<protein>
    <submittedName>
        <fullName evidence="2">Uncharacterized protein</fullName>
    </submittedName>
</protein>
<dbReference type="WBParaSite" id="PgR031_g058_t01">
    <property type="protein sequence ID" value="PgR031_g058_t01"/>
    <property type="gene ID" value="PgR031_g058"/>
</dbReference>